<protein>
    <submittedName>
        <fullName evidence="6">Cytochrome c, nitrite reductase associated NirC</fullName>
    </submittedName>
</protein>
<feature type="domain" description="Cytochrome c" evidence="5">
    <location>
        <begin position="11"/>
        <end position="111"/>
    </location>
</feature>
<dbReference type="Gene3D" id="1.10.760.10">
    <property type="entry name" value="Cytochrome c-like domain"/>
    <property type="match status" value="1"/>
</dbReference>
<evidence type="ECO:0000313" key="6">
    <source>
        <dbReference type="EMBL" id="ASJ24357.1"/>
    </source>
</evidence>
<dbReference type="PROSITE" id="PS51007">
    <property type="entry name" value="CYTC"/>
    <property type="match status" value="1"/>
</dbReference>
<proteinExistence type="predicted"/>
<gene>
    <name evidence="6" type="primary">nirC</name>
    <name evidence="6" type="ORF">LHGZ1_1526</name>
</gene>
<evidence type="ECO:0000256" key="3">
    <source>
        <dbReference type="ARBA" id="ARBA00023004"/>
    </source>
</evidence>
<reference evidence="7" key="1">
    <citation type="submission" date="2017-06" db="EMBL/GenBank/DDBJ databases">
        <title>Whole genome sequence of Laribacter hongkongensis LHGZ1.</title>
        <authorList>
            <person name="Chen D."/>
            <person name="Wu H."/>
            <person name="Chen J."/>
        </authorList>
    </citation>
    <scope>NUCLEOTIDE SEQUENCE [LARGE SCALE GENOMIC DNA]</scope>
    <source>
        <strain evidence="7">LHGZ1</strain>
    </source>
</reference>
<evidence type="ECO:0000256" key="1">
    <source>
        <dbReference type="ARBA" id="ARBA00022617"/>
    </source>
</evidence>
<accession>A0A248LHY0</accession>
<dbReference type="Proteomes" id="UP000197424">
    <property type="component" value="Chromosome"/>
</dbReference>
<name>A0A248LHY0_9NEIS</name>
<evidence type="ECO:0000259" key="5">
    <source>
        <dbReference type="PROSITE" id="PS51007"/>
    </source>
</evidence>
<dbReference type="GO" id="GO:0020037">
    <property type="term" value="F:heme binding"/>
    <property type="evidence" value="ECO:0007669"/>
    <property type="project" value="InterPro"/>
</dbReference>
<dbReference type="AlphaFoldDB" id="A0A248LHY0"/>
<dbReference type="SUPFAM" id="SSF46626">
    <property type="entry name" value="Cytochrome c"/>
    <property type="match status" value="1"/>
</dbReference>
<dbReference type="InterPro" id="IPR009056">
    <property type="entry name" value="Cyt_c-like_dom"/>
</dbReference>
<dbReference type="Pfam" id="PF13442">
    <property type="entry name" value="Cytochrome_CBB3"/>
    <property type="match status" value="1"/>
</dbReference>
<evidence type="ECO:0000256" key="4">
    <source>
        <dbReference type="PROSITE-ProRule" id="PRU00433"/>
    </source>
</evidence>
<keyword evidence="1 4" id="KW-0349">Heme</keyword>
<evidence type="ECO:0000313" key="7">
    <source>
        <dbReference type="Proteomes" id="UP000197424"/>
    </source>
</evidence>
<dbReference type="GO" id="GO:0046872">
    <property type="term" value="F:metal ion binding"/>
    <property type="evidence" value="ECO:0007669"/>
    <property type="project" value="UniProtKB-KW"/>
</dbReference>
<keyword evidence="3 4" id="KW-0408">Iron</keyword>
<dbReference type="InterPro" id="IPR036909">
    <property type="entry name" value="Cyt_c-like_dom_sf"/>
</dbReference>
<dbReference type="OrthoDB" id="8689082at2"/>
<dbReference type="GO" id="GO:0009055">
    <property type="term" value="F:electron transfer activity"/>
    <property type="evidence" value="ECO:0007669"/>
    <property type="project" value="InterPro"/>
</dbReference>
<organism evidence="6 7">
    <name type="scientific">Laribacter hongkongensis</name>
    <dbReference type="NCBI Taxonomy" id="168471"/>
    <lineage>
        <taxon>Bacteria</taxon>
        <taxon>Pseudomonadati</taxon>
        <taxon>Pseudomonadota</taxon>
        <taxon>Betaproteobacteria</taxon>
        <taxon>Neisseriales</taxon>
        <taxon>Aquaspirillaceae</taxon>
        <taxon>Laribacter</taxon>
    </lineage>
</organism>
<keyword evidence="2 4" id="KW-0479">Metal-binding</keyword>
<sequence>MDLGSLNGILVAALLGSSIAQARATPEPALSPDRMTAIRHLPRQECGACHGLTFRGGLGSPLTPEALAGKPDESLVATMLSGRPGTPMPSWRPFLSEEEAKWLVYWLRQGALP</sequence>
<dbReference type="EMBL" id="CP022115">
    <property type="protein sequence ID" value="ASJ24357.1"/>
    <property type="molecule type" value="Genomic_DNA"/>
</dbReference>
<evidence type="ECO:0000256" key="2">
    <source>
        <dbReference type="ARBA" id="ARBA00022723"/>
    </source>
</evidence>